<sequence length="300" mass="34100">MLLLLRFLVGFYVSHVVTSSSHSTAIGNLAVVIRGQGVLSTDEDPIRAATPDLWCEARKDGEVQPITWARFFRTKEKKAVAARLDHDNRRARLVFGNATASQAGKYRCEIRTEDGELVFGNMFAYSRPVVLTNSSDPMEVSPSDPTLVTSKPLSLSKESNATLVCPVHGYPNPYIVWYKDGFPLAPSARVNFHKNIVEIFGLEETDAGMYRCVASNQFPIYVDGPEQEFEVKFDRELKVGVHYGWLLPLIIILIMLILLFLIIYCCQAYKKYKTKQYHVAERERQHRNQESQRLTTGYKD</sequence>
<feature type="signal peptide" evidence="5">
    <location>
        <begin position="1"/>
        <end position="19"/>
    </location>
</feature>
<dbReference type="SUPFAM" id="SSF48726">
    <property type="entry name" value="Immunoglobulin"/>
    <property type="match status" value="1"/>
</dbReference>
<protein>
    <submittedName>
        <fullName evidence="8">Ig-like domain-containing protein</fullName>
    </submittedName>
</protein>
<keyword evidence="4" id="KW-0472">Membrane</keyword>
<keyword evidence="4" id="KW-1133">Transmembrane helix</keyword>
<keyword evidence="1 5" id="KW-0732">Signal</keyword>
<evidence type="ECO:0000256" key="2">
    <source>
        <dbReference type="ARBA" id="ARBA00023157"/>
    </source>
</evidence>
<dbReference type="PANTHER" id="PTHR45080:SF8">
    <property type="entry name" value="IG-LIKE DOMAIN-CONTAINING PROTEIN"/>
    <property type="match status" value="1"/>
</dbReference>
<keyword evidence="7" id="KW-1185">Reference proteome</keyword>
<dbReference type="AlphaFoldDB" id="A0A7I4YR92"/>
<keyword evidence="2" id="KW-1015">Disulfide bond</keyword>
<dbReference type="InterPro" id="IPR058814">
    <property type="entry name" value="ZIG1/7_N"/>
</dbReference>
<proteinExistence type="predicted"/>
<dbReference type="PROSITE" id="PS50835">
    <property type="entry name" value="IG_LIKE"/>
    <property type="match status" value="2"/>
</dbReference>
<evidence type="ECO:0000259" key="6">
    <source>
        <dbReference type="PROSITE" id="PS50835"/>
    </source>
</evidence>
<dbReference type="InterPro" id="IPR036179">
    <property type="entry name" value="Ig-like_dom_sf"/>
</dbReference>
<dbReference type="PANTHER" id="PTHR45080">
    <property type="entry name" value="CONTACTIN 5"/>
    <property type="match status" value="1"/>
</dbReference>
<dbReference type="Pfam" id="PF26428">
    <property type="entry name" value="Zwei_Ig_N"/>
    <property type="match status" value="1"/>
</dbReference>
<feature type="domain" description="Ig-like" evidence="6">
    <location>
        <begin position="145"/>
        <end position="232"/>
    </location>
</feature>
<dbReference type="WBParaSite" id="HCON_00134010-00001">
    <property type="protein sequence ID" value="HCON_00134010-00001"/>
    <property type="gene ID" value="HCON_00134010"/>
</dbReference>
<evidence type="ECO:0000256" key="3">
    <source>
        <dbReference type="ARBA" id="ARBA00023319"/>
    </source>
</evidence>
<dbReference type="Gene3D" id="2.60.40.10">
    <property type="entry name" value="Immunoglobulins"/>
    <property type="match status" value="2"/>
</dbReference>
<dbReference type="InterPro" id="IPR003598">
    <property type="entry name" value="Ig_sub2"/>
</dbReference>
<dbReference type="CDD" id="cd00096">
    <property type="entry name" value="Ig"/>
    <property type="match status" value="1"/>
</dbReference>
<organism evidence="7 8">
    <name type="scientific">Haemonchus contortus</name>
    <name type="common">Barber pole worm</name>
    <dbReference type="NCBI Taxonomy" id="6289"/>
    <lineage>
        <taxon>Eukaryota</taxon>
        <taxon>Metazoa</taxon>
        <taxon>Ecdysozoa</taxon>
        <taxon>Nematoda</taxon>
        <taxon>Chromadorea</taxon>
        <taxon>Rhabditida</taxon>
        <taxon>Rhabditina</taxon>
        <taxon>Rhabditomorpha</taxon>
        <taxon>Strongyloidea</taxon>
        <taxon>Trichostrongylidae</taxon>
        <taxon>Haemonchus</taxon>
    </lineage>
</organism>
<evidence type="ECO:0000313" key="8">
    <source>
        <dbReference type="WBParaSite" id="HCON_00134010-00001"/>
    </source>
</evidence>
<dbReference type="InterPro" id="IPR007110">
    <property type="entry name" value="Ig-like_dom"/>
</dbReference>
<dbReference type="Pfam" id="PF13927">
    <property type="entry name" value="Ig_3"/>
    <property type="match status" value="1"/>
</dbReference>
<evidence type="ECO:0000313" key="7">
    <source>
        <dbReference type="Proteomes" id="UP000025227"/>
    </source>
</evidence>
<feature type="domain" description="Ig-like" evidence="6">
    <location>
        <begin position="53"/>
        <end position="118"/>
    </location>
</feature>
<dbReference type="GO" id="GO:0007156">
    <property type="term" value="P:homophilic cell adhesion via plasma membrane adhesion molecules"/>
    <property type="evidence" value="ECO:0007669"/>
    <property type="project" value="TreeGrafter"/>
</dbReference>
<evidence type="ECO:0000256" key="1">
    <source>
        <dbReference type="ARBA" id="ARBA00022729"/>
    </source>
</evidence>
<dbReference type="Proteomes" id="UP000025227">
    <property type="component" value="Unplaced"/>
</dbReference>
<dbReference type="GO" id="GO:0005886">
    <property type="term" value="C:plasma membrane"/>
    <property type="evidence" value="ECO:0007669"/>
    <property type="project" value="TreeGrafter"/>
</dbReference>
<feature type="chain" id="PRO_5029739005" evidence="5">
    <location>
        <begin position="20"/>
        <end position="300"/>
    </location>
</feature>
<dbReference type="InterPro" id="IPR050958">
    <property type="entry name" value="Cell_Adh-Cytoskel_Orgn"/>
</dbReference>
<dbReference type="SMART" id="SM00408">
    <property type="entry name" value="IGc2"/>
    <property type="match status" value="1"/>
</dbReference>
<keyword evidence="3" id="KW-0393">Immunoglobulin domain</keyword>
<evidence type="ECO:0000256" key="5">
    <source>
        <dbReference type="SAM" id="SignalP"/>
    </source>
</evidence>
<name>A0A7I4YR92_HAECO</name>
<keyword evidence="4" id="KW-0812">Transmembrane</keyword>
<accession>A0A7I4YR92</accession>
<dbReference type="SMART" id="SM00409">
    <property type="entry name" value="IG"/>
    <property type="match status" value="1"/>
</dbReference>
<feature type="transmembrane region" description="Helical" evidence="4">
    <location>
        <begin position="245"/>
        <end position="266"/>
    </location>
</feature>
<dbReference type="InterPro" id="IPR003599">
    <property type="entry name" value="Ig_sub"/>
</dbReference>
<dbReference type="OrthoDB" id="114660at2759"/>
<dbReference type="InterPro" id="IPR013783">
    <property type="entry name" value="Ig-like_fold"/>
</dbReference>
<evidence type="ECO:0000256" key="4">
    <source>
        <dbReference type="SAM" id="Phobius"/>
    </source>
</evidence>
<dbReference type="OMA" id="YRWIYPL"/>
<reference evidence="8" key="1">
    <citation type="submission" date="2020-12" db="UniProtKB">
        <authorList>
            <consortium name="WormBaseParasite"/>
        </authorList>
    </citation>
    <scope>IDENTIFICATION</scope>
    <source>
        <strain evidence="8">MHco3</strain>
    </source>
</reference>